<gene>
    <name evidence="5" type="ORF">FM114_04730</name>
</gene>
<evidence type="ECO:0000313" key="5">
    <source>
        <dbReference type="EMBL" id="SJN25472.1"/>
    </source>
</evidence>
<keyword evidence="1" id="KW-0805">Transcription regulation</keyword>
<evidence type="ECO:0000256" key="1">
    <source>
        <dbReference type="ARBA" id="ARBA00023015"/>
    </source>
</evidence>
<dbReference type="SUPFAM" id="SSF46785">
    <property type="entry name" value="Winged helix' DNA-binding domain"/>
    <property type="match status" value="1"/>
</dbReference>
<evidence type="ECO:0000313" key="6">
    <source>
        <dbReference type="Proteomes" id="UP000188342"/>
    </source>
</evidence>
<proteinExistence type="predicted"/>
<keyword evidence="3" id="KW-0804">Transcription</keyword>
<dbReference type="InterPro" id="IPR051011">
    <property type="entry name" value="Metal_resp_trans_reg"/>
</dbReference>
<protein>
    <submittedName>
        <fullName evidence="5">Regulatory protein, ArsR</fullName>
    </submittedName>
</protein>
<evidence type="ECO:0000256" key="3">
    <source>
        <dbReference type="ARBA" id="ARBA00023163"/>
    </source>
</evidence>
<reference evidence="5 6" key="1">
    <citation type="submission" date="2017-02" db="EMBL/GenBank/DDBJ databases">
        <authorList>
            <person name="Peterson S.W."/>
        </authorList>
    </citation>
    <scope>NUCLEOTIDE SEQUENCE [LARGE SCALE GENOMIC DNA]</scope>
    <source>
        <strain evidence="5 6">LSP_Lj1</strain>
    </source>
</reference>
<dbReference type="PROSITE" id="PS50987">
    <property type="entry name" value="HTH_ARSR_2"/>
    <property type="match status" value="1"/>
</dbReference>
<keyword evidence="6" id="KW-1185">Reference proteome</keyword>
<dbReference type="PANTHER" id="PTHR43132:SF2">
    <property type="entry name" value="ARSENICAL RESISTANCE OPERON REPRESSOR ARSR-RELATED"/>
    <property type="match status" value="1"/>
</dbReference>
<dbReference type="Proteomes" id="UP000188342">
    <property type="component" value="Unassembled WGS sequence"/>
</dbReference>
<dbReference type="RefSeq" id="WP_094764031.1">
    <property type="nucleotide sequence ID" value="NZ_FUKQ01000018.1"/>
</dbReference>
<feature type="domain" description="HTH arsR-type" evidence="4">
    <location>
        <begin position="8"/>
        <end position="102"/>
    </location>
</feature>
<dbReference type="Pfam" id="PF01022">
    <property type="entry name" value="HTH_5"/>
    <property type="match status" value="1"/>
</dbReference>
<accession>A0A1R4J043</accession>
<sequence length="102" mass="11205">MTMQRDGVDPFNEAAAAWFKGFAEPNRVAIVRHLLSGEHRVTDLVEHLGLAQSTVSAHVAVLRRAGMLSSQIHGRATYYALAHPDEVRSLLDLVPRGHDASH</sequence>
<keyword evidence="2" id="KW-0238">DNA-binding</keyword>
<dbReference type="AlphaFoldDB" id="A0A1R4J043"/>
<dbReference type="SMART" id="SM00418">
    <property type="entry name" value="HTH_ARSR"/>
    <property type="match status" value="1"/>
</dbReference>
<dbReference type="PANTHER" id="PTHR43132">
    <property type="entry name" value="ARSENICAL RESISTANCE OPERON REPRESSOR ARSR-RELATED"/>
    <property type="match status" value="1"/>
</dbReference>
<dbReference type="OrthoDB" id="3401849at2"/>
<dbReference type="EMBL" id="FUKQ01000018">
    <property type="protein sequence ID" value="SJN25472.1"/>
    <property type="molecule type" value="Genomic_DNA"/>
</dbReference>
<evidence type="ECO:0000259" key="4">
    <source>
        <dbReference type="PROSITE" id="PS50987"/>
    </source>
</evidence>
<organism evidence="5 6">
    <name type="scientific">Luteococcus japonicus LSP_Lj1</name>
    <dbReference type="NCBI Taxonomy" id="1255658"/>
    <lineage>
        <taxon>Bacteria</taxon>
        <taxon>Bacillati</taxon>
        <taxon>Actinomycetota</taxon>
        <taxon>Actinomycetes</taxon>
        <taxon>Propionibacteriales</taxon>
        <taxon>Propionibacteriaceae</taxon>
        <taxon>Luteococcus</taxon>
    </lineage>
</organism>
<dbReference type="GO" id="GO:0003700">
    <property type="term" value="F:DNA-binding transcription factor activity"/>
    <property type="evidence" value="ECO:0007669"/>
    <property type="project" value="InterPro"/>
</dbReference>
<dbReference type="InterPro" id="IPR036388">
    <property type="entry name" value="WH-like_DNA-bd_sf"/>
</dbReference>
<dbReference type="GO" id="GO:0003677">
    <property type="term" value="F:DNA binding"/>
    <property type="evidence" value="ECO:0007669"/>
    <property type="project" value="UniProtKB-KW"/>
</dbReference>
<dbReference type="NCBIfam" id="NF033788">
    <property type="entry name" value="HTH_metalloreg"/>
    <property type="match status" value="1"/>
</dbReference>
<dbReference type="CDD" id="cd00090">
    <property type="entry name" value="HTH_ARSR"/>
    <property type="match status" value="1"/>
</dbReference>
<dbReference type="PRINTS" id="PR00778">
    <property type="entry name" value="HTHARSR"/>
</dbReference>
<name>A0A1R4J043_9ACTN</name>
<dbReference type="InterPro" id="IPR001845">
    <property type="entry name" value="HTH_ArsR_DNA-bd_dom"/>
</dbReference>
<dbReference type="InterPro" id="IPR011991">
    <property type="entry name" value="ArsR-like_HTH"/>
</dbReference>
<dbReference type="STRING" id="1255658.FM114_04730"/>
<dbReference type="Gene3D" id="1.10.10.10">
    <property type="entry name" value="Winged helix-like DNA-binding domain superfamily/Winged helix DNA-binding domain"/>
    <property type="match status" value="1"/>
</dbReference>
<dbReference type="InterPro" id="IPR036390">
    <property type="entry name" value="WH_DNA-bd_sf"/>
</dbReference>
<evidence type="ECO:0000256" key="2">
    <source>
        <dbReference type="ARBA" id="ARBA00023125"/>
    </source>
</evidence>